<evidence type="ECO:0000313" key="3">
    <source>
        <dbReference type="Proteomes" id="UP000594121"/>
    </source>
</evidence>
<gene>
    <name evidence="2" type="ORF">IG193_01480</name>
</gene>
<dbReference type="PROSITE" id="PS51704">
    <property type="entry name" value="GP_PDE"/>
    <property type="match status" value="1"/>
</dbReference>
<dbReference type="PANTHER" id="PTHR46211:SF14">
    <property type="entry name" value="GLYCEROPHOSPHODIESTER PHOSPHODIESTERASE"/>
    <property type="match status" value="1"/>
</dbReference>
<sequence length="236" mass="26369">MGELGRKFILTGHRGAKALAPENTLPGFFKALECGATGIEFDVRATADGVPVIVHDDELERVAGVNLRVSEANYKELSKVRVHGRARIPTLREVLAMAKGRLYVDIEVKVPGVEEEVVEALHELEMVDEAIITSFLPAPLEKIKKLDPRVYVGILLEDWDEEYLEIARKLEAVAILPAHDILTHEIAERIKAEGYSIITWTVNSLEEAEKLFRMGVDGIITDDPCALRPVTRRERL</sequence>
<accession>A0A7L9FH82</accession>
<dbReference type="InParanoid" id="A0A7L9FH82"/>
<dbReference type="SUPFAM" id="SSF51695">
    <property type="entry name" value="PLC-like phosphodiesterases"/>
    <property type="match status" value="1"/>
</dbReference>
<dbReference type="GO" id="GO:0006629">
    <property type="term" value="P:lipid metabolic process"/>
    <property type="evidence" value="ECO:0007669"/>
    <property type="project" value="InterPro"/>
</dbReference>
<evidence type="ECO:0000313" key="2">
    <source>
        <dbReference type="EMBL" id="QOJ79160.1"/>
    </source>
</evidence>
<feature type="domain" description="GP-PDE" evidence="1">
    <location>
        <begin position="8"/>
        <end position="231"/>
    </location>
</feature>
<dbReference type="KEGG" id="thel:IG193_01480"/>
<reference evidence="2 3" key="1">
    <citation type="submission" date="2020-10" db="EMBL/GenBank/DDBJ databases">
        <title>Thermofilum lucidum 3507LT sp. nov. a novel member of Thermofilaceae family isolated from Chile hot spring, and proposal of description order Thermofilales.</title>
        <authorList>
            <person name="Zayulina K.S."/>
            <person name="Elcheninov A.G."/>
            <person name="Toshchakov S.V."/>
            <person name="Kublanov I.V."/>
        </authorList>
    </citation>
    <scope>NUCLEOTIDE SEQUENCE [LARGE SCALE GENOMIC DNA]</scope>
    <source>
        <strain evidence="2 3">3507LT</strain>
    </source>
</reference>
<name>A0A7L9FH82_9CREN</name>
<dbReference type="EMBL" id="CP062310">
    <property type="protein sequence ID" value="QOJ79160.1"/>
    <property type="molecule type" value="Genomic_DNA"/>
</dbReference>
<dbReference type="Gene3D" id="3.20.20.190">
    <property type="entry name" value="Phosphatidylinositol (PI) phosphodiesterase"/>
    <property type="match status" value="1"/>
</dbReference>
<dbReference type="PANTHER" id="PTHR46211">
    <property type="entry name" value="GLYCEROPHOSPHORYL DIESTER PHOSPHODIESTERASE"/>
    <property type="match status" value="1"/>
</dbReference>
<organism evidence="2 3">
    <name type="scientific">Infirmifilum lucidum</name>
    <dbReference type="NCBI Taxonomy" id="2776706"/>
    <lineage>
        <taxon>Archaea</taxon>
        <taxon>Thermoproteota</taxon>
        <taxon>Thermoprotei</taxon>
        <taxon>Thermofilales</taxon>
        <taxon>Thermofilaceae</taxon>
        <taxon>Infirmifilum</taxon>
    </lineage>
</organism>
<dbReference type="AlphaFoldDB" id="A0A7L9FH82"/>
<dbReference type="GeneID" id="59148526"/>
<evidence type="ECO:0000259" key="1">
    <source>
        <dbReference type="PROSITE" id="PS51704"/>
    </source>
</evidence>
<dbReference type="Pfam" id="PF03009">
    <property type="entry name" value="GDPD"/>
    <property type="match status" value="1"/>
</dbReference>
<protein>
    <submittedName>
        <fullName evidence="2">Glycerophosphodiester phosphodiesterase</fullName>
    </submittedName>
</protein>
<dbReference type="Proteomes" id="UP000594121">
    <property type="component" value="Chromosome"/>
</dbReference>
<keyword evidence="3" id="KW-1185">Reference proteome</keyword>
<dbReference type="GO" id="GO:0008081">
    <property type="term" value="F:phosphoric diester hydrolase activity"/>
    <property type="evidence" value="ECO:0007669"/>
    <property type="project" value="InterPro"/>
</dbReference>
<dbReference type="InterPro" id="IPR017946">
    <property type="entry name" value="PLC-like_Pdiesterase_TIM-brl"/>
</dbReference>
<dbReference type="InterPro" id="IPR030395">
    <property type="entry name" value="GP_PDE_dom"/>
</dbReference>
<dbReference type="CDD" id="cd08556">
    <property type="entry name" value="GDPD"/>
    <property type="match status" value="1"/>
</dbReference>
<proteinExistence type="predicted"/>
<dbReference type="RefSeq" id="WP_192819132.1">
    <property type="nucleotide sequence ID" value="NZ_CP062310.1"/>
</dbReference>